<evidence type="ECO:0000313" key="8">
    <source>
        <dbReference type="Proteomes" id="UP000829069"/>
    </source>
</evidence>
<protein>
    <recommendedName>
        <fullName evidence="4">Uncharacterized AAA domain-containing protein ycf46</fullName>
    </recommendedName>
</protein>
<dbReference type="SUPFAM" id="SSF52540">
    <property type="entry name" value="P-loop containing nucleoside triphosphate hydrolases"/>
    <property type="match status" value="2"/>
</dbReference>
<dbReference type="SMART" id="SM00382">
    <property type="entry name" value="AAA"/>
    <property type="match status" value="1"/>
</dbReference>
<evidence type="ECO:0000256" key="4">
    <source>
        <dbReference type="ARBA" id="ARBA00040480"/>
    </source>
</evidence>
<dbReference type="Pfam" id="PF00004">
    <property type="entry name" value="AAA"/>
    <property type="match status" value="1"/>
</dbReference>
<dbReference type="PANTHER" id="PTHR42960:SF1">
    <property type="entry name" value="YCF46 PROTEIN"/>
    <property type="match status" value="1"/>
</dbReference>
<evidence type="ECO:0000313" key="7">
    <source>
        <dbReference type="EMBL" id="UNK45105.1"/>
    </source>
</evidence>
<dbReference type="InterPro" id="IPR003959">
    <property type="entry name" value="ATPase_AAA_core"/>
</dbReference>
<feature type="compositionally biased region" description="Low complexity" evidence="5">
    <location>
        <begin position="521"/>
        <end position="540"/>
    </location>
</feature>
<keyword evidence="8" id="KW-1185">Reference proteome</keyword>
<evidence type="ECO:0000256" key="5">
    <source>
        <dbReference type="SAM" id="MobiDB-lite"/>
    </source>
</evidence>
<accession>A0ABY3W4H3</accession>
<keyword evidence="1" id="KW-0547">Nucleotide-binding</keyword>
<name>A0ABY3W4H3_9MICC</name>
<comment type="similarity">
    <text evidence="3">Belongs to the AAA ATPase family. Highly divergent.</text>
</comment>
<evidence type="ECO:0000259" key="6">
    <source>
        <dbReference type="SMART" id="SM00382"/>
    </source>
</evidence>
<feature type="region of interest" description="Disordered" evidence="5">
    <location>
        <begin position="510"/>
        <end position="549"/>
    </location>
</feature>
<evidence type="ECO:0000256" key="3">
    <source>
        <dbReference type="ARBA" id="ARBA00038088"/>
    </source>
</evidence>
<evidence type="ECO:0000256" key="1">
    <source>
        <dbReference type="ARBA" id="ARBA00022741"/>
    </source>
</evidence>
<dbReference type="CDD" id="cd19507">
    <property type="entry name" value="RecA-like_Ycf46-like"/>
    <property type="match status" value="1"/>
</dbReference>
<organism evidence="7 8">
    <name type="scientific">Arthrobacter sulfonylureivorans</name>
    <dbReference type="NCBI Taxonomy" id="2486855"/>
    <lineage>
        <taxon>Bacteria</taxon>
        <taxon>Bacillati</taxon>
        <taxon>Actinomycetota</taxon>
        <taxon>Actinomycetes</taxon>
        <taxon>Micrococcales</taxon>
        <taxon>Micrococcaceae</taxon>
        <taxon>Arthrobacter</taxon>
    </lineage>
</organism>
<dbReference type="RefSeq" id="WP_241913388.1">
    <property type="nucleotide sequence ID" value="NZ_CP093326.1"/>
</dbReference>
<feature type="domain" description="AAA+ ATPase" evidence="6">
    <location>
        <begin position="271"/>
        <end position="406"/>
    </location>
</feature>
<keyword evidence="2" id="KW-0067">ATP-binding</keyword>
<dbReference type="InterPro" id="IPR027417">
    <property type="entry name" value="P-loop_NTPase"/>
</dbReference>
<dbReference type="PANTHER" id="PTHR42960">
    <property type="entry name" value="YCF46 PROTEIN"/>
    <property type="match status" value="1"/>
</dbReference>
<reference evidence="7 8" key="1">
    <citation type="submission" date="2022-03" db="EMBL/GenBank/DDBJ databases">
        <title>Isotopic signatures of nitrous oxide derived from detoxification processes.</title>
        <authorList>
            <person name="Behrendt U."/>
            <person name="Buchen C."/>
            <person name="Well R."/>
            <person name="Ulrich A."/>
            <person name="Rohe L."/>
            <person name="Kolb S."/>
            <person name="Schloter M."/>
            <person name="Horn M.A."/>
            <person name="Augustin J."/>
        </authorList>
    </citation>
    <scope>NUCLEOTIDE SEQUENCE [LARGE SCALE GENOMIC DNA]</scope>
    <source>
        <strain evidence="7 8">S4-C24</strain>
    </source>
</reference>
<proteinExistence type="inferred from homology"/>
<dbReference type="EMBL" id="CP093326">
    <property type="protein sequence ID" value="UNK45105.1"/>
    <property type="molecule type" value="Genomic_DNA"/>
</dbReference>
<dbReference type="InterPro" id="IPR052381">
    <property type="entry name" value="AAA_domain_protein"/>
</dbReference>
<dbReference type="Gene3D" id="3.40.50.300">
    <property type="entry name" value="P-loop containing nucleotide triphosphate hydrolases"/>
    <property type="match status" value="1"/>
</dbReference>
<dbReference type="Proteomes" id="UP000829069">
    <property type="component" value="Chromosome"/>
</dbReference>
<evidence type="ECO:0000256" key="2">
    <source>
        <dbReference type="ARBA" id="ARBA00022840"/>
    </source>
</evidence>
<gene>
    <name evidence="7" type="ORF">MNQ99_14320</name>
</gene>
<dbReference type="InterPro" id="IPR003593">
    <property type="entry name" value="AAA+_ATPase"/>
</dbReference>
<sequence length="549" mass="58973">MSFAETLDQAFKARIPVLYVESHEESRVHAEVLKCAAALRTPRPVWTWNASSGLISPSDGQQSNTTAPARALDRVLGTHDPGVFIFFDLHAYFGTDQRPADPEVVRKVREVSAAFRQGNAGRVLIIVAPLLRIPPELDKAVTLVDFPLPSHAEIQAMLTHMISQNSDGGRIKVALSEADQENMVQAALGLTMAEAENAFARAMVDDGELTADDVQVVLDEKRQTIRKSGLLDYVDVKISLDEVGGLNNLKRWLAKRQGSWLDAAADFGLPSPKGVLITGVPGCGKSLTAKAMASGWGLPLLRMDIGRVFSGLVGSSEQNMRNAIATAEAISPAILWIDEIEKGFAGTNGEGDSGTSARVFASFLTWMQEKRHPVFVVATANNIDRLPPEFMRKGRFDEIFFVDLPSDAERRVIWQIQMAGQSTPANQLGAIADDPAAVELLAGASENYSGAEIEQAVIAALFDAYAEHRHVLLADLQRAVSNMIPLAITQAEEVSAIRQWAALRAVGATGSEDLDTGTPRAADPQQPAAGTGPAVAAGQPVRGGRTVDF</sequence>